<evidence type="ECO:0000259" key="5">
    <source>
        <dbReference type="Pfam" id="PF01345"/>
    </source>
</evidence>
<evidence type="ECO:0008006" key="9">
    <source>
        <dbReference type="Google" id="ProtNLM"/>
    </source>
</evidence>
<reference evidence="7 8" key="1">
    <citation type="submission" date="2021-01" db="EMBL/GenBank/DDBJ databases">
        <title>Whole genome shotgun sequence of Actinoplanes lobatus NBRC 12513.</title>
        <authorList>
            <person name="Komaki H."/>
            <person name="Tamura T."/>
        </authorList>
    </citation>
    <scope>NUCLEOTIDE SEQUENCE [LARGE SCALE GENOMIC DNA]</scope>
    <source>
        <strain evidence="7 8">NBRC 12513</strain>
    </source>
</reference>
<keyword evidence="3 4" id="KW-0732">Signal</keyword>
<feature type="domain" description="DUF11" evidence="5">
    <location>
        <begin position="56"/>
        <end position="153"/>
    </location>
</feature>
<feature type="domain" description="SD-repeat containing protein B" evidence="6">
    <location>
        <begin position="167"/>
        <end position="252"/>
    </location>
</feature>
<evidence type="ECO:0000256" key="3">
    <source>
        <dbReference type="ARBA" id="ARBA00022729"/>
    </source>
</evidence>
<dbReference type="Pfam" id="PF17210">
    <property type="entry name" value="SdrD_B"/>
    <property type="match status" value="1"/>
</dbReference>
<accession>A0ABQ4AFS1</accession>
<comment type="subcellular location">
    <subcellularLocation>
        <location evidence="1">Secreted</location>
    </subcellularLocation>
</comment>
<evidence type="ECO:0000256" key="4">
    <source>
        <dbReference type="SAM" id="SignalP"/>
    </source>
</evidence>
<protein>
    <recommendedName>
        <fullName evidence="9">SD-repeat containing protein B domain-containing protein</fullName>
    </recommendedName>
</protein>
<dbReference type="EMBL" id="BOMP01000035">
    <property type="protein sequence ID" value="GIE39736.1"/>
    <property type="molecule type" value="Genomic_DNA"/>
</dbReference>
<dbReference type="Pfam" id="PF01345">
    <property type="entry name" value="DUF11"/>
    <property type="match status" value="1"/>
</dbReference>
<dbReference type="Proteomes" id="UP000631312">
    <property type="component" value="Unassembled WGS sequence"/>
</dbReference>
<dbReference type="InterPro" id="IPR033764">
    <property type="entry name" value="Sdr_B"/>
</dbReference>
<dbReference type="InterPro" id="IPR001434">
    <property type="entry name" value="OmcB-like_DUF11"/>
</dbReference>
<dbReference type="Gene3D" id="2.60.40.10">
    <property type="entry name" value="Immunoglobulins"/>
    <property type="match status" value="2"/>
</dbReference>
<organism evidence="7 8">
    <name type="scientific">Actinoplanes lobatus</name>
    <dbReference type="NCBI Taxonomy" id="113568"/>
    <lineage>
        <taxon>Bacteria</taxon>
        <taxon>Bacillati</taxon>
        <taxon>Actinomycetota</taxon>
        <taxon>Actinomycetes</taxon>
        <taxon>Micromonosporales</taxon>
        <taxon>Micromonosporaceae</taxon>
        <taxon>Actinoplanes</taxon>
    </lineage>
</organism>
<keyword evidence="8" id="KW-1185">Reference proteome</keyword>
<dbReference type="Gene3D" id="2.60.40.2700">
    <property type="match status" value="2"/>
</dbReference>
<sequence>MSFLRPLTVPTALLAGVAGAFMATGPASADADAANVVLEVLAKRNILPTNGWSSVDVQIRNDGTLPAAGVTVALTLPTGLRPGGAESTSDWECDWATPVMTCTHIGDLEPGESKRVMARSVGVEGVQAGTALPVSATATTTTAESSTADNTATRIIRIVATGVVRGRVFNDLNADGVRQESEPTVTDVGLSIRSQDDEDSYGFSNSFNGIYQYDVPTKRYRIDTTLIRNNWRFTTPNVGSDATDSDLRMTSEGQYSQTGESPVFTVTAATPTVVDLGVIAAYRPTGVTPASALQGTAPVVRLTGDAFSESLTVKLTRAGSDPITGTVSNVAADRRSMDVTFPLGQAATGAWTLTIDRQYGPHAELANAFRITLPPLRATTAPSITGTVAVGSTVKATTGAWSPAATSYTYQWSANGAAIKGATGASLTIPASVAGKRLTVKVTAIRAGNDNGTAVSAATAAVAKGKAAKATRKPKISGTAKVGRKLTAGVGSWSPKVDSYRYEWRVNGKLIKGASARTLRLKSAWCNKKITVTVIAVKAGYADGRATSTAVRVR</sequence>
<feature type="signal peptide" evidence="4">
    <location>
        <begin position="1"/>
        <end position="29"/>
    </location>
</feature>
<proteinExistence type="predicted"/>
<keyword evidence="2" id="KW-0964">Secreted</keyword>
<evidence type="ECO:0000313" key="8">
    <source>
        <dbReference type="Proteomes" id="UP000631312"/>
    </source>
</evidence>
<dbReference type="InterPro" id="IPR013783">
    <property type="entry name" value="Ig-like_fold"/>
</dbReference>
<evidence type="ECO:0000256" key="1">
    <source>
        <dbReference type="ARBA" id="ARBA00004613"/>
    </source>
</evidence>
<evidence type="ECO:0000259" key="6">
    <source>
        <dbReference type="Pfam" id="PF17210"/>
    </source>
</evidence>
<gene>
    <name evidence="7" type="ORF">Alo02nite_26340</name>
</gene>
<comment type="caution">
    <text evidence="7">The sequence shown here is derived from an EMBL/GenBank/DDBJ whole genome shotgun (WGS) entry which is preliminary data.</text>
</comment>
<feature type="chain" id="PRO_5047007630" description="SD-repeat containing protein B domain-containing protein" evidence="4">
    <location>
        <begin position="30"/>
        <end position="554"/>
    </location>
</feature>
<evidence type="ECO:0000256" key="2">
    <source>
        <dbReference type="ARBA" id="ARBA00022525"/>
    </source>
</evidence>
<name>A0ABQ4AFS1_9ACTN</name>
<evidence type="ECO:0000313" key="7">
    <source>
        <dbReference type="EMBL" id="GIE39736.1"/>
    </source>
</evidence>